<feature type="region of interest" description="Disordered" evidence="1">
    <location>
        <begin position="122"/>
        <end position="145"/>
    </location>
</feature>
<evidence type="ECO:0000313" key="2">
    <source>
        <dbReference type="EMBL" id="GFC80117.1"/>
    </source>
</evidence>
<gene>
    <name evidence="2" type="ORF">Tci_852087</name>
</gene>
<name>A0A699R4Z0_TANCI</name>
<organism evidence="2">
    <name type="scientific">Tanacetum cinerariifolium</name>
    <name type="common">Dalmatian daisy</name>
    <name type="synonym">Chrysanthemum cinerariifolium</name>
    <dbReference type="NCBI Taxonomy" id="118510"/>
    <lineage>
        <taxon>Eukaryota</taxon>
        <taxon>Viridiplantae</taxon>
        <taxon>Streptophyta</taxon>
        <taxon>Embryophyta</taxon>
        <taxon>Tracheophyta</taxon>
        <taxon>Spermatophyta</taxon>
        <taxon>Magnoliopsida</taxon>
        <taxon>eudicotyledons</taxon>
        <taxon>Gunneridae</taxon>
        <taxon>Pentapetalae</taxon>
        <taxon>asterids</taxon>
        <taxon>campanulids</taxon>
        <taxon>Asterales</taxon>
        <taxon>Asteraceae</taxon>
        <taxon>Asteroideae</taxon>
        <taxon>Anthemideae</taxon>
        <taxon>Anthemidinae</taxon>
        <taxon>Tanacetum</taxon>
    </lineage>
</organism>
<sequence length="145" mass="16434">MHEKTMNPRSCLRWKSTGKIFNIVGLRWVPTGKIFTSSTTKVDSEPKNGLVEDITNQHEYEQTLDVIACTLNLSAGTSFNPKKEELKVWLLKRLISHKPWLQGTLQAMTSDHNSSELEIHRHNNEPSRSKLVPKVVPQADKTATS</sequence>
<comment type="caution">
    <text evidence="2">The sequence shown here is derived from an EMBL/GenBank/DDBJ whole genome shotgun (WGS) entry which is preliminary data.</text>
</comment>
<proteinExistence type="predicted"/>
<reference evidence="2" key="1">
    <citation type="journal article" date="2019" name="Sci. Rep.">
        <title>Draft genome of Tanacetum cinerariifolium, the natural source of mosquito coil.</title>
        <authorList>
            <person name="Yamashiro T."/>
            <person name="Shiraishi A."/>
            <person name="Satake H."/>
            <person name="Nakayama K."/>
        </authorList>
    </citation>
    <scope>NUCLEOTIDE SEQUENCE</scope>
</reference>
<accession>A0A699R4Z0</accession>
<dbReference type="EMBL" id="BKCJ011073605">
    <property type="protein sequence ID" value="GFC80117.1"/>
    <property type="molecule type" value="Genomic_DNA"/>
</dbReference>
<dbReference type="AlphaFoldDB" id="A0A699R4Z0"/>
<protein>
    <submittedName>
        <fullName evidence="2">Uncharacterized protein</fullName>
    </submittedName>
</protein>
<evidence type="ECO:0000256" key="1">
    <source>
        <dbReference type="SAM" id="MobiDB-lite"/>
    </source>
</evidence>